<dbReference type="Pfam" id="PF00096">
    <property type="entry name" value="zf-C2H2"/>
    <property type="match status" value="1"/>
</dbReference>
<name>T1EI23_HELRO</name>
<evidence type="ECO:0000313" key="10">
    <source>
        <dbReference type="EMBL" id="ESO05453.1"/>
    </source>
</evidence>
<keyword evidence="2" id="KW-0479">Metal-binding</keyword>
<dbReference type="InterPro" id="IPR050589">
    <property type="entry name" value="Ikaros_C2H2-ZF"/>
</dbReference>
<keyword evidence="3" id="KW-0677">Repeat</keyword>
<organism evidence="11 12">
    <name type="scientific">Helobdella robusta</name>
    <name type="common">Californian leech</name>
    <dbReference type="NCBI Taxonomy" id="6412"/>
    <lineage>
        <taxon>Eukaryota</taxon>
        <taxon>Metazoa</taxon>
        <taxon>Spiralia</taxon>
        <taxon>Lophotrochozoa</taxon>
        <taxon>Annelida</taxon>
        <taxon>Clitellata</taxon>
        <taxon>Hirudinea</taxon>
        <taxon>Rhynchobdellida</taxon>
        <taxon>Glossiphoniidae</taxon>
        <taxon>Helobdella</taxon>
    </lineage>
</organism>
<dbReference type="AlphaFoldDB" id="T1EI23"/>
<dbReference type="InParanoid" id="T1EI23"/>
<reference evidence="11" key="3">
    <citation type="submission" date="2015-06" db="UniProtKB">
        <authorList>
            <consortium name="EnsemblMetazoa"/>
        </authorList>
    </citation>
    <scope>IDENTIFICATION</scope>
</reference>
<reference evidence="10 12" key="2">
    <citation type="journal article" date="2013" name="Nature">
        <title>Insights into bilaterian evolution from three spiralian genomes.</title>
        <authorList>
            <person name="Simakov O."/>
            <person name="Marletaz F."/>
            <person name="Cho S.J."/>
            <person name="Edsinger-Gonzales E."/>
            <person name="Havlak P."/>
            <person name="Hellsten U."/>
            <person name="Kuo D.H."/>
            <person name="Larsson T."/>
            <person name="Lv J."/>
            <person name="Arendt D."/>
            <person name="Savage R."/>
            <person name="Osoegawa K."/>
            <person name="de Jong P."/>
            <person name="Grimwood J."/>
            <person name="Chapman J.A."/>
            <person name="Shapiro H."/>
            <person name="Aerts A."/>
            <person name="Otillar R.P."/>
            <person name="Terry A.Y."/>
            <person name="Boore J.L."/>
            <person name="Grigoriev I.V."/>
            <person name="Lindberg D.R."/>
            <person name="Seaver E.C."/>
            <person name="Weisblat D.A."/>
            <person name="Putnam N.H."/>
            <person name="Rokhsar D.S."/>
        </authorList>
    </citation>
    <scope>NUCLEOTIDE SEQUENCE</scope>
</reference>
<keyword evidence="7" id="KW-0539">Nucleus</keyword>
<dbReference type="InterPro" id="IPR013087">
    <property type="entry name" value="Znf_C2H2_type"/>
</dbReference>
<dbReference type="PROSITE" id="PS50157">
    <property type="entry name" value="ZINC_FINGER_C2H2_2"/>
    <property type="match status" value="3"/>
</dbReference>
<dbReference type="Gene3D" id="3.30.160.60">
    <property type="entry name" value="Classic Zinc Finger"/>
    <property type="match status" value="2"/>
</dbReference>
<feature type="domain" description="C2H2-type" evidence="9">
    <location>
        <begin position="89"/>
        <end position="117"/>
    </location>
</feature>
<accession>T1EI23</accession>
<dbReference type="CTD" id="20196223"/>
<evidence type="ECO:0000256" key="1">
    <source>
        <dbReference type="ARBA" id="ARBA00004123"/>
    </source>
</evidence>
<dbReference type="GO" id="GO:0005634">
    <property type="term" value="C:nucleus"/>
    <property type="evidence" value="ECO:0007669"/>
    <property type="project" value="UniProtKB-SubCell"/>
</dbReference>
<dbReference type="eggNOG" id="KOG1721">
    <property type="taxonomic scope" value="Eukaryota"/>
</dbReference>
<evidence type="ECO:0000256" key="2">
    <source>
        <dbReference type="ARBA" id="ARBA00022723"/>
    </source>
</evidence>
<gene>
    <name evidence="11" type="primary">20196223</name>
    <name evidence="10" type="ORF">HELRODRAFT_133671</name>
</gene>
<dbReference type="HOGENOM" id="CLU_1880568_0_0_1"/>
<keyword evidence="12" id="KW-1185">Reference proteome</keyword>
<dbReference type="EnsemblMetazoa" id="HelroT133671">
    <property type="protein sequence ID" value="HelroP133671"/>
    <property type="gene ID" value="HelroG133671"/>
</dbReference>
<dbReference type="Proteomes" id="UP000015101">
    <property type="component" value="Unassembled WGS sequence"/>
</dbReference>
<dbReference type="GeneID" id="20196223"/>
<evidence type="ECO:0000313" key="11">
    <source>
        <dbReference type="EnsemblMetazoa" id="HelroP133671"/>
    </source>
</evidence>
<sequence>KCPECHCTFTTNVELRKHLKCHSDVRLFTCATCRSTYELQSKLMKHLEKNRYHNNNVKEQIKCSECDYACTSNARLQNHLKRHNKVKQFSCCTECNYTCTSNARLQYHLKCHNKVKQFSCVTCKLEYKLQSGLARH</sequence>
<evidence type="ECO:0000256" key="8">
    <source>
        <dbReference type="PROSITE-ProRule" id="PRU00042"/>
    </source>
</evidence>
<dbReference type="EMBL" id="KB096330">
    <property type="protein sequence ID" value="ESO05453.1"/>
    <property type="molecule type" value="Genomic_DNA"/>
</dbReference>
<evidence type="ECO:0000313" key="12">
    <source>
        <dbReference type="Proteomes" id="UP000015101"/>
    </source>
</evidence>
<comment type="subcellular location">
    <subcellularLocation>
        <location evidence="1">Nucleus</location>
    </subcellularLocation>
</comment>
<keyword evidence="4 8" id="KW-0863">Zinc-finger</keyword>
<dbReference type="PANTHER" id="PTHR24404">
    <property type="entry name" value="ZINC FINGER PROTEIN"/>
    <property type="match status" value="1"/>
</dbReference>
<dbReference type="GO" id="GO:0008270">
    <property type="term" value="F:zinc ion binding"/>
    <property type="evidence" value="ECO:0007669"/>
    <property type="project" value="UniProtKB-KW"/>
</dbReference>
<dbReference type="EMBL" id="AMQM01009377">
    <property type="status" value="NOT_ANNOTATED_CDS"/>
    <property type="molecule type" value="Genomic_DNA"/>
</dbReference>
<evidence type="ECO:0000256" key="7">
    <source>
        <dbReference type="ARBA" id="ARBA00023242"/>
    </source>
</evidence>
<dbReference type="SMART" id="SM00355">
    <property type="entry name" value="ZnF_C2H2"/>
    <property type="match status" value="4"/>
</dbReference>
<dbReference type="PANTHER" id="PTHR24404:SF114">
    <property type="entry name" value="KLUMPFUSS, ISOFORM B-RELATED"/>
    <property type="match status" value="1"/>
</dbReference>
<keyword evidence="5" id="KW-0862">Zinc</keyword>
<dbReference type="InterPro" id="IPR036236">
    <property type="entry name" value="Znf_C2H2_sf"/>
</dbReference>
<evidence type="ECO:0000256" key="3">
    <source>
        <dbReference type="ARBA" id="ARBA00022737"/>
    </source>
</evidence>
<evidence type="ECO:0000256" key="6">
    <source>
        <dbReference type="ARBA" id="ARBA00023125"/>
    </source>
</evidence>
<evidence type="ECO:0000256" key="5">
    <source>
        <dbReference type="ARBA" id="ARBA00022833"/>
    </source>
</evidence>
<feature type="domain" description="C2H2-type" evidence="9">
    <location>
        <begin position="1"/>
        <end position="27"/>
    </location>
</feature>
<proteinExistence type="predicted"/>
<evidence type="ECO:0000256" key="4">
    <source>
        <dbReference type="ARBA" id="ARBA00022771"/>
    </source>
</evidence>
<dbReference type="KEGG" id="hro:HELRODRAFT_133671"/>
<dbReference type="SUPFAM" id="SSF57667">
    <property type="entry name" value="beta-beta-alpha zinc fingers"/>
    <property type="match status" value="2"/>
</dbReference>
<evidence type="ECO:0000259" key="9">
    <source>
        <dbReference type="PROSITE" id="PS50157"/>
    </source>
</evidence>
<dbReference type="RefSeq" id="XP_009016448.1">
    <property type="nucleotide sequence ID" value="XM_009018200.1"/>
</dbReference>
<dbReference type="GO" id="GO:0003677">
    <property type="term" value="F:DNA binding"/>
    <property type="evidence" value="ECO:0007669"/>
    <property type="project" value="UniProtKB-KW"/>
</dbReference>
<feature type="domain" description="C2H2-type" evidence="9">
    <location>
        <begin position="61"/>
        <end position="88"/>
    </location>
</feature>
<dbReference type="OrthoDB" id="6077419at2759"/>
<protein>
    <recommendedName>
        <fullName evidence="9">C2H2-type domain-containing protein</fullName>
    </recommendedName>
</protein>
<keyword evidence="6" id="KW-0238">DNA-binding</keyword>
<dbReference type="PROSITE" id="PS00028">
    <property type="entry name" value="ZINC_FINGER_C2H2_1"/>
    <property type="match status" value="3"/>
</dbReference>
<reference evidence="12" key="1">
    <citation type="submission" date="2012-12" db="EMBL/GenBank/DDBJ databases">
        <authorList>
            <person name="Hellsten U."/>
            <person name="Grimwood J."/>
            <person name="Chapman J.A."/>
            <person name="Shapiro H."/>
            <person name="Aerts A."/>
            <person name="Otillar R.P."/>
            <person name="Terry A.Y."/>
            <person name="Boore J.L."/>
            <person name="Simakov O."/>
            <person name="Marletaz F."/>
            <person name="Cho S.-J."/>
            <person name="Edsinger-Gonzales E."/>
            <person name="Havlak P."/>
            <person name="Kuo D.-H."/>
            <person name="Larsson T."/>
            <person name="Lv J."/>
            <person name="Arendt D."/>
            <person name="Savage R."/>
            <person name="Osoegawa K."/>
            <person name="de Jong P."/>
            <person name="Lindberg D.R."/>
            <person name="Seaver E.C."/>
            <person name="Weisblat D.A."/>
            <person name="Putnam N.H."/>
            <person name="Grigoriev I.V."/>
            <person name="Rokhsar D.S."/>
        </authorList>
    </citation>
    <scope>NUCLEOTIDE SEQUENCE</scope>
</reference>